<dbReference type="InterPro" id="IPR035940">
    <property type="entry name" value="CAP_sf"/>
</dbReference>
<proteinExistence type="predicted"/>
<evidence type="ECO:0000313" key="2">
    <source>
        <dbReference type="EMBL" id="KST65346.1"/>
    </source>
</evidence>
<dbReference type="InterPro" id="IPR014044">
    <property type="entry name" value="CAP_dom"/>
</dbReference>
<organism evidence="2 4">
    <name type="scientific">Mastigocoleus testarum BC008</name>
    <dbReference type="NCBI Taxonomy" id="371196"/>
    <lineage>
        <taxon>Bacteria</taxon>
        <taxon>Bacillati</taxon>
        <taxon>Cyanobacteriota</taxon>
        <taxon>Cyanophyceae</taxon>
        <taxon>Nostocales</taxon>
        <taxon>Hapalosiphonaceae</taxon>
        <taxon>Mastigocoleus</taxon>
    </lineage>
</organism>
<dbReference type="CDD" id="cd05379">
    <property type="entry name" value="CAP_bacterial"/>
    <property type="match status" value="1"/>
</dbReference>
<dbReference type="SMART" id="SM00198">
    <property type="entry name" value="SCP"/>
    <property type="match status" value="1"/>
</dbReference>
<evidence type="ECO:0000259" key="1">
    <source>
        <dbReference type="SMART" id="SM00198"/>
    </source>
</evidence>
<dbReference type="SUPFAM" id="SSF55797">
    <property type="entry name" value="PR-1-like"/>
    <property type="match status" value="1"/>
</dbReference>
<feature type="domain" description="SCP" evidence="1">
    <location>
        <begin position="8"/>
        <end position="128"/>
    </location>
</feature>
<dbReference type="Pfam" id="PF00188">
    <property type="entry name" value="CAP"/>
    <property type="match status" value="1"/>
</dbReference>
<dbReference type="AlphaFoldDB" id="A0A0V7ZLQ2"/>
<accession>A0A0V7ZLQ2</accession>
<dbReference type="Proteomes" id="UP000053372">
    <property type="component" value="Unassembled WGS sequence"/>
</dbReference>
<name>A0A0V7ZLQ2_9CYAN</name>
<evidence type="ECO:0000313" key="4">
    <source>
        <dbReference type="Proteomes" id="UP000053372"/>
    </source>
</evidence>
<protein>
    <recommendedName>
        <fullName evidence="1">SCP domain-containing protein</fullName>
    </recommendedName>
</protein>
<dbReference type="EMBL" id="LMTZ01000106">
    <property type="protein sequence ID" value="KST65668.1"/>
    <property type="molecule type" value="Genomic_DNA"/>
</dbReference>
<dbReference type="PANTHER" id="PTHR31157">
    <property type="entry name" value="SCP DOMAIN-CONTAINING PROTEIN"/>
    <property type="match status" value="1"/>
</dbReference>
<sequence>MPTGSNDEFIQEVLRLTNQERTKFALEPLVLGTELSQISQNHSLDMAINDFFSHKSPDGSSAVERAEAQGYLYPYIGENIAAGYSTPEAVVAAWMNSPGHRRNILNPYYEEIGIGYYYLENDTGNVNYRDYWTQNFSTQVTS</sequence>
<comment type="caution">
    <text evidence="2">The sequence shown here is derived from an EMBL/GenBank/DDBJ whole genome shotgun (WGS) entry which is preliminary data.</text>
</comment>
<evidence type="ECO:0000313" key="3">
    <source>
        <dbReference type="EMBL" id="KST65668.1"/>
    </source>
</evidence>
<dbReference type="PANTHER" id="PTHR31157:SF1">
    <property type="entry name" value="SCP DOMAIN-CONTAINING PROTEIN"/>
    <property type="match status" value="1"/>
</dbReference>
<dbReference type="EMBL" id="LMTZ01000109">
    <property type="protein sequence ID" value="KST65346.1"/>
    <property type="molecule type" value="Genomic_DNA"/>
</dbReference>
<keyword evidence="4" id="KW-1185">Reference proteome</keyword>
<reference evidence="2 4" key="1">
    <citation type="journal article" date="2015" name="Genome Announc.">
        <title>Draft Genome of the Euendolithic (true boring) Cyanobacterium Mastigocoleus testarum strain BC008.</title>
        <authorList>
            <person name="Guida B.S."/>
            <person name="Garcia-Pichel F."/>
        </authorList>
    </citation>
    <scope>NUCLEOTIDE SEQUENCE [LARGE SCALE GENOMIC DNA]</scope>
    <source>
        <strain evidence="2 4">BC008</strain>
    </source>
</reference>
<gene>
    <name evidence="2" type="ORF">BC008_21145</name>
    <name evidence="3" type="ORF">BC008_21940</name>
</gene>
<dbReference type="Gene3D" id="3.40.33.10">
    <property type="entry name" value="CAP"/>
    <property type="match status" value="1"/>
</dbReference>